<evidence type="ECO:0000313" key="3">
    <source>
        <dbReference type="Proteomes" id="UP000316083"/>
    </source>
</evidence>
<reference evidence="2 3" key="1">
    <citation type="submission" date="2019-06" db="EMBL/GenBank/DDBJ databases">
        <title>Genomic Encyclopedia of Type Strains, Phase IV (KMG-V): Genome sequencing to study the core and pangenomes of soil and plant-associated prokaryotes.</title>
        <authorList>
            <person name="Whitman W."/>
        </authorList>
    </citation>
    <scope>NUCLEOTIDE SEQUENCE [LARGE SCALE GENOMIC DNA]</scope>
    <source>
        <strain evidence="2 3">BR 11796</strain>
    </source>
</reference>
<name>A0A560ASW2_AZOBR</name>
<dbReference type="Proteomes" id="UP000316083">
    <property type="component" value="Unassembled WGS sequence"/>
</dbReference>
<organism evidence="2 3">
    <name type="scientific">Azospirillum brasilense</name>
    <dbReference type="NCBI Taxonomy" id="192"/>
    <lineage>
        <taxon>Bacteria</taxon>
        <taxon>Pseudomonadati</taxon>
        <taxon>Pseudomonadota</taxon>
        <taxon>Alphaproteobacteria</taxon>
        <taxon>Rhodospirillales</taxon>
        <taxon>Azospirillaceae</taxon>
        <taxon>Azospirillum</taxon>
    </lineage>
</organism>
<keyword evidence="1" id="KW-0812">Transmembrane</keyword>
<gene>
    <name evidence="2" type="ORF">FBZ82_113124</name>
</gene>
<accession>A0A560ASW2</accession>
<feature type="transmembrane region" description="Helical" evidence="1">
    <location>
        <begin position="48"/>
        <end position="74"/>
    </location>
</feature>
<keyword evidence="1" id="KW-0472">Membrane</keyword>
<evidence type="ECO:0000313" key="2">
    <source>
        <dbReference type="EMBL" id="TWA63466.1"/>
    </source>
</evidence>
<dbReference type="AlphaFoldDB" id="A0A560ASW2"/>
<feature type="transmembrane region" description="Helical" evidence="1">
    <location>
        <begin position="15"/>
        <end position="36"/>
    </location>
</feature>
<sequence>MAAADGRFLRRNGPVASLVTALAPAGVLLGAMLLQAPGLLYGTHTGPGAFYAVIPHSVMAALGSVTLLFALFALGMGFANFWRDTGGRAVELTRGRPLRRALSDVLTLRHLGGQHGCNDRDETFSTARRRFHHALFYGLFRLLRLHGRGDAVPCPVRLGSALRIPRQRRP</sequence>
<dbReference type="EMBL" id="VITF01000013">
    <property type="protein sequence ID" value="TWA63466.1"/>
    <property type="molecule type" value="Genomic_DNA"/>
</dbReference>
<proteinExistence type="predicted"/>
<dbReference type="RefSeq" id="WP_145678916.1">
    <property type="nucleotide sequence ID" value="NZ_VITF01000013.1"/>
</dbReference>
<protein>
    <submittedName>
        <fullName evidence="2">Uncharacterized protein</fullName>
    </submittedName>
</protein>
<comment type="caution">
    <text evidence="2">The sequence shown here is derived from an EMBL/GenBank/DDBJ whole genome shotgun (WGS) entry which is preliminary data.</text>
</comment>
<evidence type="ECO:0000256" key="1">
    <source>
        <dbReference type="SAM" id="Phobius"/>
    </source>
</evidence>
<keyword evidence="1" id="KW-1133">Transmembrane helix</keyword>